<feature type="binding site" evidence="1">
    <location>
        <position position="123"/>
    </location>
    <ligand>
        <name>substrate</name>
    </ligand>
</feature>
<dbReference type="RefSeq" id="WP_149299413.1">
    <property type="nucleotide sequence ID" value="NZ_VTWH01000002.1"/>
</dbReference>
<accession>A0A5B0DZ20</accession>
<dbReference type="Pfam" id="PF03737">
    <property type="entry name" value="RraA-like"/>
    <property type="match status" value="1"/>
</dbReference>
<keyword evidence="1" id="KW-0460">Magnesium</keyword>
<dbReference type="InterPro" id="IPR036704">
    <property type="entry name" value="RraA/RraA-like_sf"/>
</dbReference>
<feature type="binding site" evidence="1">
    <location>
        <begin position="100"/>
        <end position="103"/>
    </location>
    <ligand>
        <name>substrate</name>
    </ligand>
</feature>
<dbReference type="OrthoDB" id="9805307at2"/>
<gene>
    <name evidence="2" type="ORF">FPY71_07955</name>
</gene>
<reference evidence="2 3" key="1">
    <citation type="submission" date="2019-08" db="EMBL/GenBank/DDBJ databases">
        <title>Aureimonas fodiniaquatilis sp. nov., isolated from a coal mine wastewater.</title>
        <authorList>
            <person name="Kim W."/>
        </authorList>
    </citation>
    <scope>NUCLEOTIDE SEQUENCE [LARGE SCALE GENOMIC DNA]</scope>
    <source>
        <strain evidence="2 3">CAU 1482</strain>
    </source>
</reference>
<dbReference type="PANTHER" id="PTHR33254:SF16">
    <property type="entry name" value="BLR3842 PROTEIN"/>
    <property type="match status" value="1"/>
</dbReference>
<dbReference type="Gene3D" id="3.50.30.40">
    <property type="entry name" value="Ribonuclease E inhibitor RraA/RraA-like"/>
    <property type="match status" value="1"/>
</dbReference>
<organism evidence="2 3">
    <name type="scientific">Aureimonas fodinaquatilis</name>
    <dbReference type="NCBI Taxonomy" id="2565783"/>
    <lineage>
        <taxon>Bacteria</taxon>
        <taxon>Pseudomonadati</taxon>
        <taxon>Pseudomonadota</taxon>
        <taxon>Alphaproteobacteria</taxon>
        <taxon>Hyphomicrobiales</taxon>
        <taxon>Aurantimonadaceae</taxon>
        <taxon>Aureimonas</taxon>
    </lineage>
</organism>
<evidence type="ECO:0000313" key="3">
    <source>
        <dbReference type="Proteomes" id="UP000324738"/>
    </source>
</evidence>
<dbReference type="InterPro" id="IPR005493">
    <property type="entry name" value="RraA/RraA-like"/>
</dbReference>
<proteinExistence type="predicted"/>
<feature type="binding site" evidence="1">
    <location>
        <position position="122"/>
    </location>
    <ligand>
        <name>substrate</name>
    </ligand>
</feature>
<dbReference type="Proteomes" id="UP000324738">
    <property type="component" value="Unassembled WGS sequence"/>
</dbReference>
<comment type="caution">
    <text evidence="2">The sequence shown here is derived from an EMBL/GenBank/DDBJ whole genome shotgun (WGS) entry which is preliminary data.</text>
</comment>
<keyword evidence="3" id="KW-1185">Reference proteome</keyword>
<keyword evidence="1" id="KW-0479">Metal-binding</keyword>
<dbReference type="SUPFAM" id="SSF89562">
    <property type="entry name" value="RraA-like"/>
    <property type="match status" value="1"/>
</dbReference>
<dbReference type="PANTHER" id="PTHR33254">
    <property type="entry name" value="4-HYDROXY-4-METHYL-2-OXOGLUTARATE ALDOLASE 3-RELATED"/>
    <property type="match status" value="1"/>
</dbReference>
<protein>
    <submittedName>
        <fullName evidence="2">RraA family protein</fullName>
    </submittedName>
</protein>
<evidence type="ECO:0000256" key="1">
    <source>
        <dbReference type="PIRSR" id="PIRSR605493-1"/>
    </source>
</evidence>
<name>A0A5B0DZ20_9HYPH</name>
<dbReference type="GO" id="GO:0046872">
    <property type="term" value="F:metal ion binding"/>
    <property type="evidence" value="ECO:0007669"/>
    <property type="project" value="UniProtKB-KW"/>
</dbReference>
<comment type="cofactor">
    <cofactor evidence="1">
        <name>Mg(2+)</name>
        <dbReference type="ChEBI" id="CHEBI:18420"/>
    </cofactor>
</comment>
<evidence type="ECO:0000313" key="2">
    <source>
        <dbReference type="EMBL" id="KAA0970439.1"/>
    </source>
</evidence>
<dbReference type="AlphaFoldDB" id="A0A5B0DZ20"/>
<sequence length="222" mass="23911">MRKLNFDLAALKSVLYSAVISDVLDDHGMPNQAMAPFVRPLDESQKLIGYARTGSFMNTYSVRDGENPYEVEIELIDDLKADDIAVLGCAGPTTRIAPWGELLTTASIKRGAVGCVTDGLVRDVLHIRKLGFPVFHGGIGPLDSRGRGKMMARDIPIDCGGVRVVPGDLIFGDVDGVVVVPQDIAEKVVAGALEKVNSENKTREELENGLLLGEVYAKYGVL</sequence>
<dbReference type="CDD" id="cd16841">
    <property type="entry name" value="RraA_family"/>
    <property type="match status" value="1"/>
</dbReference>
<dbReference type="EMBL" id="VTWH01000002">
    <property type="protein sequence ID" value="KAA0970439.1"/>
    <property type="molecule type" value="Genomic_DNA"/>
</dbReference>